<sequence length="137" mass="14556">MRFVGPATNVSAMAVQGKAKLVAIVDDDDSVRGALHGMLKAVGLPALAFGSAEEFLKSGQQHHIACLITDIRMPGISGLELQAKLNADNCRIPTIFITAHGDAQMRMQALRAGAVEFLAKPFDDEALLETVRAALES</sequence>
<reference evidence="7" key="1">
    <citation type="submission" date="2023-08" db="EMBL/GenBank/DDBJ databases">
        <authorList>
            <person name="Messyasz A."/>
            <person name="Mannisto M.K."/>
            <person name="Kerkhof L.J."/>
            <person name="Haggblom M."/>
        </authorList>
    </citation>
    <scope>NUCLEOTIDE SEQUENCE</scope>
    <source>
        <strain evidence="7">M8UP39</strain>
    </source>
</reference>
<dbReference type="InterPro" id="IPR001789">
    <property type="entry name" value="Sig_transdc_resp-reg_receiver"/>
</dbReference>
<dbReference type="GO" id="GO:0000160">
    <property type="term" value="P:phosphorelay signal transduction system"/>
    <property type="evidence" value="ECO:0007669"/>
    <property type="project" value="UniProtKB-KW"/>
</dbReference>
<dbReference type="RefSeq" id="WP_353070899.1">
    <property type="nucleotide sequence ID" value="NZ_CP132938.1"/>
</dbReference>
<dbReference type="InterPro" id="IPR050595">
    <property type="entry name" value="Bact_response_regulator"/>
</dbReference>
<organism evidence="7">
    <name type="scientific">Tunturiibacter gelidiferens</name>
    <dbReference type="NCBI Taxonomy" id="3069689"/>
    <lineage>
        <taxon>Bacteria</taxon>
        <taxon>Pseudomonadati</taxon>
        <taxon>Acidobacteriota</taxon>
        <taxon>Terriglobia</taxon>
        <taxon>Terriglobales</taxon>
        <taxon>Acidobacteriaceae</taxon>
        <taxon>Tunturiibacter</taxon>
    </lineage>
</organism>
<keyword evidence="3" id="KW-0805">Transcription regulation</keyword>
<evidence type="ECO:0000256" key="1">
    <source>
        <dbReference type="ARBA" id="ARBA00022553"/>
    </source>
</evidence>
<evidence type="ECO:0000259" key="6">
    <source>
        <dbReference type="PROSITE" id="PS50110"/>
    </source>
</evidence>
<name>A0AAU7YV79_9BACT</name>
<gene>
    <name evidence="7" type="ORF">RBB81_12800</name>
</gene>
<dbReference type="AlphaFoldDB" id="A0AAU7YV79"/>
<dbReference type="Pfam" id="PF00072">
    <property type="entry name" value="Response_reg"/>
    <property type="match status" value="1"/>
</dbReference>
<evidence type="ECO:0000256" key="2">
    <source>
        <dbReference type="ARBA" id="ARBA00023012"/>
    </source>
</evidence>
<accession>A0AAU7YV79</accession>
<dbReference type="InterPro" id="IPR011006">
    <property type="entry name" value="CheY-like_superfamily"/>
</dbReference>
<evidence type="ECO:0000256" key="3">
    <source>
        <dbReference type="ARBA" id="ARBA00023015"/>
    </source>
</evidence>
<dbReference type="FunFam" id="3.40.50.2300:FF:000018">
    <property type="entry name" value="DNA-binding transcriptional regulator NtrC"/>
    <property type="match status" value="1"/>
</dbReference>
<dbReference type="PANTHER" id="PTHR44591:SF25">
    <property type="entry name" value="CHEMOTAXIS TWO-COMPONENT RESPONSE REGULATOR"/>
    <property type="match status" value="1"/>
</dbReference>
<feature type="domain" description="Response regulatory" evidence="6">
    <location>
        <begin position="21"/>
        <end position="135"/>
    </location>
</feature>
<dbReference type="PROSITE" id="PS50110">
    <property type="entry name" value="RESPONSE_REGULATORY"/>
    <property type="match status" value="1"/>
</dbReference>
<evidence type="ECO:0000256" key="4">
    <source>
        <dbReference type="ARBA" id="ARBA00023163"/>
    </source>
</evidence>
<dbReference type="PANTHER" id="PTHR44591">
    <property type="entry name" value="STRESS RESPONSE REGULATOR PROTEIN 1"/>
    <property type="match status" value="1"/>
</dbReference>
<dbReference type="KEGG" id="tgi:RBB81_12800"/>
<feature type="modified residue" description="4-aspartylphosphate" evidence="5">
    <location>
        <position position="70"/>
    </location>
</feature>
<dbReference type="SUPFAM" id="SSF52172">
    <property type="entry name" value="CheY-like"/>
    <property type="match status" value="1"/>
</dbReference>
<reference evidence="7" key="2">
    <citation type="journal article" date="2024" name="Environ. Microbiol.">
        <title>Genome analysis and description of Tunturibacter gen. nov. expands the diversity of Terriglobia in tundra soils.</title>
        <authorList>
            <person name="Messyasz A."/>
            <person name="Mannisto M.K."/>
            <person name="Kerkhof L.J."/>
            <person name="Haggblom M.M."/>
        </authorList>
    </citation>
    <scope>NUCLEOTIDE SEQUENCE</scope>
    <source>
        <strain evidence="7">M8UP39</strain>
    </source>
</reference>
<keyword evidence="1 5" id="KW-0597">Phosphoprotein</keyword>
<proteinExistence type="predicted"/>
<dbReference type="EMBL" id="CP132938">
    <property type="protein sequence ID" value="XCB20480.1"/>
    <property type="molecule type" value="Genomic_DNA"/>
</dbReference>
<protein>
    <submittedName>
        <fullName evidence="7">Response regulator</fullName>
    </submittedName>
</protein>
<keyword evidence="2" id="KW-0902">Two-component regulatory system</keyword>
<dbReference type="Gene3D" id="3.40.50.2300">
    <property type="match status" value="1"/>
</dbReference>
<evidence type="ECO:0000313" key="7">
    <source>
        <dbReference type="EMBL" id="XCB20480.1"/>
    </source>
</evidence>
<evidence type="ECO:0000256" key="5">
    <source>
        <dbReference type="PROSITE-ProRule" id="PRU00169"/>
    </source>
</evidence>
<dbReference type="SMART" id="SM00448">
    <property type="entry name" value="REC"/>
    <property type="match status" value="1"/>
</dbReference>
<keyword evidence="4" id="KW-0804">Transcription</keyword>